<keyword evidence="2" id="KW-0677">Repeat</keyword>
<comment type="function">
    <text evidence="6">Binds mRNA; thus facilitating recognition of the initiation point. It is needed to translate mRNA with a short Shine-Dalgarno (SD) purine-rich sequence.</text>
</comment>
<evidence type="ECO:0000313" key="10">
    <source>
        <dbReference type="EMBL" id="TES85455.1"/>
    </source>
</evidence>
<evidence type="ECO:0000256" key="8">
    <source>
        <dbReference type="ARBA" id="ARBA00035517"/>
    </source>
</evidence>
<reference evidence="10 11" key="1">
    <citation type="submission" date="2019-03" db="EMBL/GenBank/DDBJ databases">
        <title>Metabolic potential of uncultured bacteria and archaea associated with petroleum seepage in deep-sea sediments.</title>
        <authorList>
            <person name="Dong X."/>
            <person name="Hubert C."/>
        </authorList>
    </citation>
    <scope>NUCLEOTIDE SEQUENCE [LARGE SCALE GENOMIC DNA]</scope>
    <source>
        <strain evidence="10">E44_bin92</strain>
    </source>
</reference>
<dbReference type="InterPro" id="IPR003029">
    <property type="entry name" value="S1_domain"/>
</dbReference>
<keyword evidence="3" id="KW-0694">RNA-binding</keyword>
<comment type="caution">
    <text evidence="10">The sequence shown here is derived from an EMBL/GenBank/DDBJ whole genome shotgun (WGS) entry which is preliminary data.</text>
</comment>
<proteinExistence type="inferred from homology"/>
<dbReference type="CDD" id="cd04465">
    <property type="entry name" value="S1_RPS1_repeat_ec2_hs2"/>
    <property type="match status" value="1"/>
</dbReference>
<dbReference type="FunFam" id="2.40.50.140:FF:000011">
    <property type="entry name" value="30S ribosomal protein S1"/>
    <property type="match status" value="1"/>
</dbReference>
<feature type="domain" description="S1 motif" evidence="9">
    <location>
        <begin position="53"/>
        <end position="117"/>
    </location>
</feature>
<dbReference type="PANTHER" id="PTHR10724:SF7">
    <property type="entry name" value="SMALL RIBOSOMAL SUBUNIT PROTEIN BS1C"/>
    <property type="match status" value="1"/>
</dbReference>
<comment type="similarity">
    <text evidence="1">Belongs to the bacterial ribosomal protein bS1 family.</text>
</comment>
<dbReference type="GO" id="GO:0003735">
    <property type="term" value="F:structural constituent of ribosome"/>
    <property type="evidence" value="ECO:0007669"/>
    <property type="project" value="TreeGrafter"/>
</dbReference>
<evidence type="ECO:0000256" key="5">
    <source>
        <dbReference type="ARBA" id="ARBA00023274"/>
    </source>
</evidence>
<dbReference type="PROSITE" id="PS50126">
    <property type="entry name" value="S1"/>
    <property type="match status" value="5"/>
</dbReference>
<dbReference type="GO" id="GO:0006412">
    <property type="term" value="P:translation"/>
    <property type="evidence" value="ECO:0007669"/>
    <property type="project" value="TreeGrafter"/>
</dbReference>
<dbReference type="EMBL" id="SOKU01000212">
    <property type="protein sequence ID" value="TES85455.1"/>
    <property type="molecule type" value="Genomic_DNA"/>
</dbReference>
<dbReference type="InterPro" id="IPR035104">
    <property type="entry name" value="Ribosomal_protein_S1-like"/>
</dbReference>
<dbReference type="GO" id="GO:0003729">
    <property type="term" value="F:mRNA binding"/>
    <property type="evidence" value="ECO:0007669"/>
    <property type="project" value="TreeGrafter"/>
</dbReference>
<protein>
    <recommendedName>
        <fullName evidence="7">Small ribosomal subunit protein bS1</fullName>
    </recommendedName>
    <alternativeName>
        <fullName evidence="8">30S ribosomal protein S1</fullName>
    </alternativeName>
</protein>
<feature type="domain" description="S1 motif" evidence="9">
    <location>
        <begin position="307"/>
        <end position="377"/>
    </location>
</feature>
<evidence type="ECO:0000256" key="4">
    <source>
        <dbReference type="ARBA" id="ARBA00022980"/>
    </source>
</evidence>
<evidence type="ECO:0000313" key="11">
    <source>
        <dbReference type="Proteomes" id="UP000320781"/>
    </source>
</evidence>
<dbReference type="Gene3D" id="2.40.50.140">
    <property type="entry name" value="Nucleic acid-binding proteins"/>
    <property type="match status" value="5"/>
</dbReference>
<dbReference type="AlphaFoldDB" id="A0A523QIQ3"/>
<dbReference type="PANTHER" id="PTHR10724">
    <property type="entry name" value="30S RIBOSOMAL PROTEIN S1"/>
    <property type="match status" value="1"/>
</dbReference>
<feature type="domain" description="S1 motif" evidence="9">
    <location>
        <begin position="135"/>
        <end position="201"/>
    </location>
</feature>
<evidence type="ECO:0000256" key="7">
    <source>
        <dbReference type="ARBA" id="ARBA00035293"/>
    </source>
</evidence>
<keyword evidence="4" id="KW-0689">Ribosomal protein</keyword>
<evidence type="ECO:0000256" key="2">
    <source>
        <dbReference type="ARBA" id="ARBA00022737"/>
    </source>
</evidence>
<dbReference type="InterPro" id="IPR012340">
    <property type="entry name" value="NA-bd_OB-fold"/>
</dbReference>
<dbReference type="SMART" id="SM00316">
    <property type="entry name" value="S1"/>
    <property type="match status" value="5"/>
</dbReference>
<feature type="domain" description="S1 motif" evidence="9">
    <location>
        <begin position="222"/>
        <end position="290"/>
    </location>
</feature>
<feature type="domain" description="S1 motif" evidence="9">
    <location>
        <begin position="394"/>
        <end position="463"/>
    </location>
</feature>
<dbReference type="Pfam" id="PF00575">
    <property type="entry name" value="S1"/>
    <property type="match status" value="5"/>
</dbReference>
<dbReference type="Proteomes" id="UP000320781">
    <property type="component" value="Unassembled WGS sequence"/>
</dbReference>
<dbReference type="InterPro" id="IPR050437">
    <property type="entry name" value="Ribos_protein_bS1-like"/>
</dbReference>
<dbReference type="GO" id="GO:1990904">
    <property type="term" value="C:ribonucleoprotein complex"/>
    <property type="evidence" value="ECO:0007669"/>
    <property type="project" value="UniProtKB-KW"/>
</dbReference>
<accession>A0A523QIQ3</accession>
<dbReference type="PRINTS" id="PR00681">
    <property type="entry name" value="RIBOSOMALS1"/>
</dbReference>
<keyword evidence="5" id="KW-0687">Ribonucleoprotein</keyword>
<evidence type="ECO:0000256" key="1">
    <source>
        <dbReference type="ARBA" id="ARBA00006767"/>
    </source>
</evidence>
<organism evidence="10 11">
    <name type="scientific">Aerophobetes bacterium</name>
    <dbReference type="NCBI Taxonomy" id="2030807"/>
    <lineage>
        <taxon>Bacteria</taxon>
        <taxon>Candidatus Aerophobota</taxon>
    </lineage>
</organism>
<name>A0A523QIQ3_UNCAE</name>
<evidence type="ECO:0000259" key="9">
    <source>
        <dbReference type="PROSITE" id="PS50126"/>
    </source>
</evidence>
<dbReference type="GO" id="GO:0005840">
    <property type="term" value="C:ribosome"/>
    <property type="evidence" value="ECO:0007669"/>
    <property type="project" value="UniProtKB-KW"/>
</dbReference>
<dbReference type="SUPFAM" id="SSF50249">
    <property type="entry name" value="Nucleic acid-binding proteins"/>
    <property type="match status" value="5"/>
</dbReference>
<gene>
    <name evidence="10" type="ORF">E3J95_04355</name>
</gene>
<dbReference type="FunFam" id="2.40.50.140:FF:000103">
    <property type="entry name" value="protein RRP5 homolog"/>
    <property type="match status" value="1"/>
</dbReference>
<sequence length="504" mass="56932">MGQEVIKSKEERILDKAADKVIRVDLDKEAKKEKNDFTELVEAYKNFQPPKQGDVIDTKVVQVTNDGILLDMGTKSEGFMPCQEFSQKEGKKPEVGDQFKSYISGKDKNGQFLLSKKEADLHLSWAKFEAAFEEGKNIQVKVEKVVKGGLLASLGVVKAFIPASHVSLQKENNLERFIKRNLTVRVIELKKRSNNVVLSHKFVLLEEREKRKEKTLAGLEEGKTVMGKVSSITKFGVFVDLGGIDGLIYPESLSWGWVNDPYEVVSVGQKIRVRVLKLDREKRKISLGLKQTKPDPWTLAEEKYRIGSNVVGKVTHLTNFGAFIEIEEGLEGLLHVSDISWDRRIGHPKEVLVKGKKAEVKILDIDVKKKRISLGLKQTEPDPWKKLLEEYGVGDKVSGRVEQITNFGVFVNLAPGVDGFIHISELDKEYTSHPGTVTSVGSQIEARIVEIDTQKRRIRLSIRQLRERENREEAGYVSPKEDEVVIGDFVEEKIKEKLKGNFGK</sequence>
<evidence type="ECO:0000256" key="3">
    <source>
        <dbReference type="ARBA" id="ARBA00022884"/>
    </source>
</evidence>
<dbReference type="CDD" id="cd05688">
    <property type="entry name" value="S1_RPS1_repeat_ec3"/>
    <property type="match status" value="1"/>
</dbReference>
<evidence type="ECO:0000256" key="6">
    <source>
        <dbReference type="ARBA" id="ARBA00025604"/>
    </source>
</evidence>